<dbReference type="EC" id="4.2.1.46" evidence="4"/>
<evidence type="ECO:0000256" key="1">
    <source>
        <dbReference type="ARBA" id="ARBA00001539"/>
    </source>
</evidence>
<evidence type="ECO:0000256" key="6">
    <source>
        <dbReference type="ARBA" id="ARBA00023239"/>
    </source>
</evidence>
<reference evidence="8 9" key="1">
    <citation type="journal article" date="2019" name="Int. J. Syst. Evol. Microbiol.">
        <title>The Global Catalogue of Microorganisms (GCM) 10K type strain sequencing project: providing services to taxonomists for standard genome sequencing and annotation.</title>
        <authorList>
            <consortium name="The Broad Institute Genomics Platform"/>
            <consortium name="The Broad Institute Genome Sequencing Center for Infectious Disease"/>
            <person name="Wu L."/>
            <person name="Ma J."/>
        </authorList>
    </citation>
    <scope>NUCLEOTIDE SEQUENCE [LARGE SCALE GENOMIC DNA]</scope>
    <source>
        <strain evidence="8 9">JCM 14330</strain>
    </source>
</reference>
<dbReference type="InterPro" id="IPR036291">
    <property type="entry name" value="NAD(P)-bd_dom_sf"/>
</dbReference>
<keyword evidence="6" id="KW-0456">Lyase</keyword>
<proteinExistence type="inferred from homology"/>
<name>A0ABN1D657_9BURK</name>
<keyword evidence="9" id="KW-1185">Reference proteome</keyword>
<gene>
    <name evidence="8" type="primary">rfbB_2</name>
    <name evidence="8" type="ORF">GCM10009097_59230</name>
</gene>
<protein>
    <recommendedName>
        <fullName evidence="4">dTDP-glucose 4,6-dehydratase</fullName>
        <ecNumber evidence="4">4.2.1.46</ecNumber>
    </recommendedName>
</protein>
<comment type="similarity">
    <text evidence="3">Belongs to the NAD(P)-dependent epimerase/dehydratase family. dTDP-glucose dehydratase subfamily.</text>
</comment>
<dbReference type="InterPro" id="IPR016040">
    <property type="entry name" value="NAD(P)-bd_dom"/>
</dbReference>
<evidence type="ECO:0000256" key="4">
    <source>
        <dbReference type="ARBA" id="ARBA00011990"/>
    </source>
</evidence>
<dbReference type="EMBL" id="BAAAEN010000049">
    <property type="protein sequence ID" value="GAA0534281.1"/>
    <property type="molecule type" value="Genomic_DNA"/>
</dbReference>
<sequence length="274" mass="31211">MQGDICDRELIDRLLHEHQVDTIVHFAAESHVDRSISGPGEFVRTNIQGTYTLLEAARQCWMAEQKTTDGRRFHHISTDEVYGTLGPDDAPFTEITPYAPNSPYSASKAASDHLVRAYFHTYGLPVVTTNCSNNYGPYQHGEKFIPTVIRSCLNGEPIPVYGDGRNIRDWLYVEDHCRGIECVLRTGNLGETYNIGGCNEWRNIDIVEYICALLDERRPSGAPHKRLISFVTDRPGHDWRYAIDATKMQEDLGWSPQESFETGIIKTVDWYLQR</sequence>
<dbReference type="SUPFAM" id="SSF51735">
    <property type="entry name" value="NAD(P)-binding Rossmann-fold domains"/>
    <property type="match status" value="1"/>
</dbReference>
<evidence type="ECO:0000313" key="8">
    <source>
        <dbReference type="EMBL" id="GAA0534281.1"/>
    </source>
</evidence>
<dbReference type="NCBIfam" id="TIGR01181">
    <property type="entry name" value="dTDP_gluc_dehyt"/>
    <property type="match status" value="1"/>
</dbReference>
<dbReference type="CDD" id="cd05246">
    <property type="entry name" value="dTDP_GD_SDR_e"/>
    <property type="match status" value="1"/>
</dbReference>
<evidence type="ECO:0000259" key="7">
    <source>
        <dbReference type="Pfam" id="PF16363"/>
    </source>
</evidence>
<dbReference type="Pfam" id="PF16363">
    <property type="entry name" value="GDP_Man_Dehyd"/>
    <property type="match status" value="1"/>
</dbReference>
<dbReference type="InterPro" id="IPR005888">
    <property type="entry name" value="dTDP_Gluc_deHydtase"/>
</dbReference>
<comment type="catalytic activity">
    <reaction evidence="1">
        <text>dTDP-alpha-D-glucose = dTDP-4-dehydro-6-deoxy-alpha-D-glucose + H2O</text>
        <dbReference type="Rhea" id="RHEA:17221"/>
        <dbReference type="ChEBI" id="CHEBI:15377"/>
        <dbReference type="ChEBI" id="CHEBI:57477"/>
        <dbReference type="ChEBI" id="CHEBI:57649"/>
        <dbReference type="EC" id="4.2.1.46"/>
    </reaction>
</comment>
<evidence type="ECO:0000256" key="2">
    <source>
        <dbReference type="ARBA" id="ARBA00001911"/>
    </source>
</evidence>
<dbReference type="Gene3D" id="3.90.25.10">
    <property type="entry name" value="UDP-galactose 4-epimerase, domain 1"/>
    <property type="match status" value="1"/>
</dbReference>
<dbReference type="Gene3D" id="3.40.50.720">
    <property type="entry name" value="NAD(P)-binding Rossmann-like Domain"/>
    <property type="match status" value="1"/>
</dbReference>
<accession>A0ABN1D657</accession>
<dbReference type="PANTHER" id="PTHR43000">
    <property type="entry name" value="DTDP-D-GLUCOSE 4,6-DEHYDRATASE-RELATED"/>
    <property type="match status" value="1"/>
</dbReference>
<comment type="caution">
    <text evidence="8">The sequence shown here is derived from an EMBL/GenBank/DDBJ whole genome shotgun (WGS) entry which is preliminary data.</text>
</comment>
<evidence type="ECO:0000313" key="9">
    <source>
        <dbReference type="Proteomes" id="UP001501706"/>
    </source>
</evidence>
<feature type="domain" description="NAD(P)-binding" evidence="7">
    <location>
        <begin position="2"/>
        <end position="265"/>
    </location>
</feature>
<evidence type="ECO:0000256" key="3">
    <source>
        <dbReference type="ARBA" id="ARBA00008178"/>
    </source>
</evidence>
<keyword evidence="5" id="KW-0520">NAD</keyword>
<organism evidence="8 9">
    <name type="scientific">Pigmentiphaga daeguensis</name>
    <dbReference type="NCBI Taxonomy" id="414049"/>
    <lineage>
        <taxon>Bacteria</taxon>
        <taxon>Pseudomonadati</taxon>
        <taxon>Pseudomonadota</taxon>
        <taxon>Betaproteobacteria</taxon>
        <taxon>Burkholderiales</taxon>
        <taxon>Alcaligenaceae</taxon>
        <taxon>Pigmentiphaga</taxon>
    </lineage>
</organism>
<evidence type="ECO:0000256" key="5">
    <source>
        <dbReference type="ARBA" id="ARBA00023027"/>
    </source>
</evidence>
<comment type="cofactor">
    <cofactor evidence="2">
        <name>NAD(+)</name>
        <dbReference type="ChEBI" id="CHEBI:57540"/>
    </cofactor>
</comment>
<dbReference type="Proteomes" id="UP001501706">
    <property type="component" value="Unassembled WGS sequence"/>
</dbReference>